<evidence type="ECO:0000313" key="1">
    <source>
        <dbReference type="EMBL" id="PQQ18025.1"/>
    </source>
</evidence>
<keyword evidence="2" id="KW-1185">Reference proteome</keyword>
<reference evidence="1 2" key="1">
    <citation type="submission" date="2018-02" db="EMBL/GenBank/DDBJ databases">
        <title>Draft genome of wild Prunus yedoensis var. nudiflora.</title>
        <authorList>
            <person name="Baek S."/>
            <person name="Kim J.-H."/>
            <person name="Choi K."/>
            <person name="Kim G.-B."/>
            <person name="Cho A."/>
            <person name="Jang H."/>
            <person name="Shin C.-H."/>
            <person name="Yu H.-J."/>
            <person name="Mun J.-H."/>
        </authorList>
    </citation>
    <scope>NUCLEOTIDE SEQUENCE [LARGE SCALE GENOMIC DNA]</scope>
    <source>
        <strain evidence="2">cv. Jeju island</strain>
        <tissue evidence="1">Leaf</tissue>
    </source>
</reference>
<dbReference type="Proteomes" id="UP000250321">
    <property type="component" value="Unassembled WGS sequence"/>
</dbReference>
<gene>
    <name evidence="1" type="ORF">Pyn_38893</name>
</gene>
<name>A0A314ZDX1_PRUYE</name>
<evidence type="ECO:0000313" key="2">
    <source>
        <dbReference type="Proteomes" id="UP000250321"/>
    </source>
</evidence>
<dbReference type="EMBL" id="PJQY01000127">
    <property type="protein sequence ID" value="PQQ18025.1"/>
    <property type="molecule type" value="Genomic_DNA"/>
</dbReference>
<proteinExistence type="predicted"/>
<protein>
    <submittedName>
        <fullName evidence="1">Uncharacterized protein</fullName>
    </submittedName>
</protein>
<dbReference type="AlphaFoldDB" id="A0A314ZDX1"/>
<organism evidence="1 2">
    <name type="scientific">Prunus yedoensis var. nudiflora</name>
    <dbReference type="NCBI Taxonomy" id="2094558"/>
    <lineage>
        <taxon>Eukaryota</taxon>
        <taxon>Viridiplantae</taxon>
        <taxon>Streptophyta</taxon>
        <taxon>Embryophyta</taxon>
        <taxon>Tracheophyta</taxon>
        <taxon>Spermatophyta</taxon>
        <taxon>Magnoliopsida</taxon>
        <taxon>eudicotyledons</taxon>
        <taxon>Gunneridae</taxon>
        <taxon>Pentapetalae</taxon>
        <taxon>rosids</taxon>
        <taxon>fabids</taxon>
        <taxon>Rosales</taxon>
        <taxon>Rosaceae</taxon>
        <taxon>Amygdaloideae</taxon>
        <taxon>Amygdaleae</taxon>
        <taxon>Prunus</taxon>
    </lineage>
</organism>
<accession>A0A314ZDX1</accession>
<comment type="caution">
    <text evidence="1">The sequence shown here is derived from an EMBL/GenBank/DDBJ whole genome shotgun (WGS) entry which is preliminary data.</text>
</comment>
<sequence>MEIGLAFSAKNNWNGRSRMNLRRVYRERGMENVLVVVGDVDMEVLLLNAVQGGESRIFVHKVVLLGRMLEPHPQYHDLSRLARVIAQGEYEQGWTCSVYKLGYSPI</sequence>